<organism evidence="2 3">
    <name type="scientific">Trichoderma lentiforme</name>
    <dbReference type="NCBI Taxonomy" id="1567552"/>
    <lineage>
        <taxon>Eukaryota</taxon>
        <taxon>Fungi</taxon>
        <taxon>Dikarya</taxon>
        <taxon>Ascomycota</taxon>
        <taxon>Pezizomycotina</taxon>
        <taxon>Sordariomycetes</taxon>
        <taxon>Hypocreomycetidae</taxon>
        <taxon>Hypocreales</taxon>
        <taxon>Hypocreaceae</taxon>
        <taxon>Trichoderma</taxon>
    </lineage>
</organism>
<name>A0A9P4X6G4_9HYPO</name>
<reference evidence="2 3" key="1">
    <citation type="submission" date="2018-06" db="EMBL/GenBank/DDBJ databases">
        <title>Genome analysis of cellulolytic fungus Trichoderma lentiforme CFAM-422.</title>
        <authorList>
            <person name="Steindorff A.S."/>
            <person name="Formighieri E.F."/>
            <person name="Midorikawa G.E.O."/>
            <person name="Tamietti M.S."/>
            <person name="Ramos E.Z."/>
            <person name="Silva A.S."/>
            <person name="Bon E.P.S."/>
            <person name="Mendes T.D."/>
            <person name="Damaso M.C.T."/>
            <person name="Favaro L.C.L."/>
        </authorList>
    </citation>
    <scope>NUCLEOTIDE SEQUENCE [LARGE SCALE GENOMIC DNA]</scope>
    <source>
        <strain evidence="2 3">CFAM-422</strain>
    </source>
</reference>
<dbReference type="AlphaFoldDB" id="A0A9P4X6G4"/>
<keyword evidence="3" id="KW-1185">Reference proteome</keyword>
<feature type="region of interest" description="Disordered" evidence="1">
    <location>
        <begin position="1"/>
        <end position="46"/>
    </location>
</feature>
<gene>
    <name evidence="2" type="ORF">CFAM422_009922</name>
</gene>
<feature type="compositionally biased region" description="Basic and acidic residues" evidence="1">
    <location>
        <begin position="7"/>
        <end position="34"/>
    </location>
</feature>
<comment type="caution">
    <text evidence="2">The sequence shown here is derived from an EMBL/GenBank/DDBJ whole genome shotgun (WGS) entry which is preliminary data.</text>
</comment>
<accession>A0A9P4X6G4</accession>
<sequence>MASTSEQIRDLEGGGADRRAAKCVESSHRVRDIAEETETPTQREKWDARVTQQRSIINSHFLIWRLGALTENASVTGDVQQRARTSQG</sequence>
<dbReference type="EMBL" id="QLNT01000019">
    <property type="protein sequence ID" value="KAF3063184.1"/>
    <property type="molecule type" value="Genomic_DNA"/>
</dbReference>
<evidence type="ECO:0000256" key="1">
    <source>
        <dbReference type="SAM" id="MobiDB-lite"/>
    </source>
</evidence>
<dbReference type="Proteomes" id="UP000801864">
    <property type="component" value="Unassembled WGS sequence"/>
</dbReference>
<proteinExistence type="predicted"/>
<evidence type="ECO:0000313" key="3">
    <source>
        <dbReference type="Proteomes" id="UP000801864"/>
    </source>
</evidence>
<protein>
    <submittedName>
        <fullName evidence="2">Uncharacterized protein</fullName>
    </submittedName>
</protein>
<evidence type="ECO:0000313" key="2">
    <source>
        <dbReference type="EMBL" id="KAF3063184.1"/>
    </source>
</evidence>